<evidence type="ECO:0000313" key="2">
    <source>
        <dbReference type="EMBL" id="OXB54473.1"/>
    </source>
</evidence>
<dbReference type="FunFam" id="1.10.472.10:FF:000039">
    <property type="entry name" value="RB transcriptional corepressor 1"/>
    <property type="match status" value="1"/>
</dbReference>
<dbReference type="STRING" id="9009.A0A226MGR3"/>
<evidence type="ECO:0000313" key="3">
    <source>
        <dbReference type="Proteomes" id="UP000198323"/>
    </source>
</evidence>
<name>A0A226MGR3_CALSU</name>
<evidence type="ECO:0000259" key="1">
    <source>
        <dbReference type="SMART" id="SM01368"/>
    </source>
</evidence>
<dbReference type="InterPro" id="IPR002720">
    <property type="entry name" value="RB_A"/>
</dbReference>
<dbReference type="Gene3D" id="1.10.472.10">
    <property type="entry name" value="Cyclin-like"/>
    <property type="match status" value="1"/>
</dbReference>
<organism evidence="2 3">
    <name type="scientific">Callipepla squamata</name>
    <name type="common">Scaled quail</name>
    <dbReference type="NCBI Taxonomy" id="9009"/>
    <lineage>
        <taxon>Eukaryota</taxon>
        <taxon>Metazoa</taxon>
        <taxon>Chordata</taxon>
        <taxon>Craniata</taxon>
        <taxon>Vertebrata</taxon>
        <taxon>Euteleostomi</taxon>
        <taxon>Archelosauria</taxon>
        <taxon>Archosauria</taxon>
        <taxon>Dinosauria</taxon>
        <taxon>Saurischia</taxon>
        <taxon>Theropoda</taxon>
        <taxon>Coelurosauria</taxon>
        <taxon>Aves</taxon>
        <taxon>Neognathae</taxon>
        <taxon>Galloanserae</taxon>
        <taxon>Galliformes</taxon>
        <taxon>Odontophoridae</taxon>
        <taxon>Callipepla</taxon>
    </lineage>
</organism>
<dbReference type="GO" id="GO:2000134">
    <property type="term" value="P:negative regulation of G1/S transition of mitotic cell cycle"/>
    <property type="evidence" value="ECO:0007669"/>
    <property type="project" value="TreeGrafter"/>
</dbReference>
<dbReference type="GO" id="GO:0031175">
    <property type="term" value="P:neuron projection development"/>
    <property type="evidence" value="ECO:0007669"/>
    <property type="project" value="TreeGrafter"/>
</dbReference>
<gene>
    <name evidence="2" type="ORF">ASZ78_012442</name>
</gene>
<feature type="domain" description="Retinoblastoma-associated protein A-box" evidence="1">
    <location>
        <begin position="1"/>
        <end position="198"/>
    </location>
</feature>
<dbReference type="EMBL" id="MCFN01000909">
    <property type="protein sequence ID" value="OXB54473.1"/>
    <property type="molecule type" value="Genomic_DNA"/>
</dbReference>
<dbReference type="AlphaFoldDB" id="A0A226MGR3"/>
<reference evidence="2 3" key="1">
    <citation type="submission" date="2016-07" db="EMBL/GenBank/DDBJ databases">
        <title>Disparate Historic Effective Population Sizes Predicted by Modern Levels of Genome Diversity for the Scaled Quail (Callipepla squamata) and the Northern Bobwhite (Colinus virginianus): Inferences from First and Second Generation Draft Genome Assemblies for Sympatric New World Quail.</title>
        <authorList>
            <person name="Oldeschulte D.L."/>
            <person name="Halley Y.A."/>
            <person name="Bhattarai E.K."/>
            <person name="Brashear W.A."/>
            <person name="Hill J."/>
            <person name="Metz R.P."/>
            <person name="Johnson C.D."/>
            <person name="Rollins D."/>
            <person name="Peterson M.J."/>
            <person name="Bickhart D.M."/>
            <person name="Decker J.E."/>
            <person name="Seabury C.M."/>
        </authorList>
    </citation>
    <scope>NUCLEOTIDE SEQUENCE [LARGE SCALE GENOMIC DNA]</scope>
    <source>
        <strain evidence="2 3">Texas</strain>
        <tissue evidence="2">Leg muscle</tissue>
    </source>
</reference>
<accession>A0A226MGR3</accession>
<dbReference type="PANTHER" id="PTHR13742:SF36">
    <property type="entry name" value="RETINOBLASTOMA-ASSOCIATED PROTEIN"/>
    <property type="match status" value="1"/>
</dbReference>
<dbReference type="GO" id="GO:0006357">
    <property type="term" value="P:regulation of transcription by RNA polymerase II"/>
    <property type="evidence" value="ECO:0007669"/>
    <property type="project" value="InterPro"/>
</dbReference>
<dbReference type="InterPro" id="IPR028309">
    <property type="entry name" value="RB_fam"/>
</dbReference>
<comment type="caution">
    <text evidence="2">The sequence shown here is derived from an EMBL/GenBank/DDBJ whole genome shotgun (WGS) entry which is preliminary data.</text>
</comment>
<dbReference type="PANTHER" id="PTHR13742">
    <property type="entry name" value="RETINOBLASTOMA-ASSOCIATED PROTEIN RB -RELATED"/>
    <property type="match status" value="1"/>
</dbReference>
<dbReference type="OrthoDB" id="844594at2759"/>
<dbReference type="SMART" id="SM01368">
    <property type="entry name" value="RB_A"/>
    <property type="match status" value="1"/>
</dbReference>
<protein>
    <recommendedName>
        <fullName evidence="1">Retinoblastoma-associated protein A-box domain-containing protein</fullName>
    </recommendedName>
</protein>
<dbReference type="GO" id="GO:0035189">
    <property type="term" value="C:Rb-E2F complex"/>
    <property type="evidence" value="ECO:0007669"/>
    <property type="project" value="TreeGrafter"/>
</dbReference>
<sequence>MNTIQQLMMILNSATDKPSDTLIAYFNNCTVNPEDSILRRVESLGHIFRKKFAEAVGQGCAEIGSQRYQLGVRLYYRVMESMLKSEEERLSVHNFSKLLNDNIFHTSLLACALEIVMATYGRTASPSDGTSAETDLSFPWILSVFDLKAFDFYKVIESFIKAEPRLTRDMIKHLERCEHRIMESLAWQSVSNVLKQYLSLYIMHI</sequence>
<dbReference type="GO" id="GO:0048667">
    <property type="term" value="P:cell morphogenesis involved in neuron differentiation"/>
    <property type="evidence" value="ECO:0007669"/>
    <property type="project" value="TreeGrafter"/>
</dbReference>
<dbReference type="Proteomes" id="UP000198323">
    <property type="component" value="Unassembled WGS sequence"/>
</dbReference>
<keyword evidence="3" id="KW-1185">Reference proteome</keyword>
<dbReference type="Pfam" id="PF01858">
    <property type="entry name" value="RB_A"/>
    <property type="match status" value="1"/>
</dbReference>
<dbReference type="InterPro" id="IPR036915">
    <property type="entry name" value="Cyclin-like_sf"/>
</dbReference>
<dbReference type="GO" id="GO:0000977">
    <property type="term" value="F:RNA polymerase II transcription regulatory region sequence-specific DNA binding"/>
    <property type="evidence" value="ECO:0007669"/>
    <property type="project" value="TreeGrafter"/>
</dbReference>
<dbReference type="GO" id="GO:0000785">
    <property type="term" value="C:chromatin"/>
    <property type="evidence" value="ECO:0007669"/>
    <property type="project" value="TreeGrafter"/>
</dbReference>
<dbReference type="SUPFAM" id="SSF47954">
    <property type="entry name" value="Cyclin-like"/>
    <property type="match status" value="1"/>
</dbReference>
<proteinExistence type="predicted"/>